<feature type="transmembrane region" description="Helical" evidence="6">
    <location>
        <begin position="151"/>
        <end position="174"/>
    </location>
</feature>
<keyword evidence="9" id="KW-1185">Reference proteome</keyword>
<evidence type="ECO:0000259" key="7">
    <source>
        <dbReference type="PROSITE" id="PS50850"/>
    </source>
</evidence>
<feature type="transmembrane region" description="Helical" evidence="6">
    <location>
        <begin position="33"/>
        <end position="56"/>
    </location>
</feature>
<evidence type="ECO:0000256" key="4">
    <source>
        <dbReference type="ARBA" id="ARBA00023136"/>
    </source>
</evidence>
<dbReference type="GO" id="GO:0016020">
    <property type="term" value="C:membrane"/>
    <property type="evidence" value="ECO:0007669"/>
    <property type="project" value="UniProtKB-SubCell"/>
</dbReference>
<feature type="transmembrane region" description="Helical" evidence="6">
    <location>
        <begin position="355"/>
        <end position="372"/>
    </location>
</feature>
<sequence>MIQSNLDIKLSKKNFKNVSEKVAIHHDLGNYQIILFVITNIGLFPTAASMLISILFEPSKEYCQDFNNGTQKNGTFGYEFHSLFMTWQLHCQDSYLHKIITIFVMVGATIGAITSGYISDNNGRKPIIVGSLIIMGITNLLISIIGTHGWYIFSIVFFIQGCAVGAYMSSHLILIMENLENPRSRLLVVCLNAWPLGLCFTALISYLTKHWIYFHILNSITSLIMASLLYLFAHESHIWLNENNLPSKALKIKNSINKFNSGSLNNRRGILKTEGIKILKNNPTNQNDDSESKLITDTHINIKESRKLTTLEIINVPKVRTHLLVLAFSFFSSSIVSFVMYFSLDSVAGDPYIKMIIMGLAKFVAGLMPYFLSKWFGRMTIFLFSLALSGGGSWIFIISWYGFGKIDGLFLSVLCQVLAATTDPVFKVNHLYSAELFPTSARNTCRGICNAASRVGSMLAPGMILLKRFDSGLPYAVITFLLTLQWILGYLYLPETKNQLSLEKKNEEPKVEPIEDIHTRQVK</sequence>
<feature type="transmembrane region" description="Helical" evidence="6">
    <location>
        <begin position="212"/>
        <end position="233"/>
    </location>
</feature>
<dbReference type="CTD" id="36381523"/>
<dbReference type="WormBase" id="SRAE_2000380400">
    <property type="protein sequence ID" value="SRP09286"/>
    <property type="gene ID" value="WBGene00264030"/>
</dbReference>
<evidence type="ECO:0000313" key="11">
    <source>
        <dbReference type="WormBase" id="SRAE_2000380400"/>
    </source>
</evidence>
<dbReference type="WBParaSite" id="SRAE_2000380400.1">
    <property type="protein sequence ID" value="SRAE_2000380400.1"/>
    <property type="gene ID" value="WBGene00264030"/>
</dbReference>
<feature type="transmembrane region" description="Helical" evidence="6">
    <location>
        <begin position="127"/>
        <end position="145"/>
    </location>
</feature>
<reference evidence="10" key="2">
    <citation type="submission" date="2020-12" db="UniProtKB">
        <authorList>
            <consortium name="WormBaseParasite"/>
        </authorList>
    </citation>
    <scope>IDENTIFICATION</scope>
</reference>
<dbReference type="PROSITE" id="PS50850">
    <property type="entry name" value="MFS"/>
    <property type="match status" value="1"/>
</dbReference>
<feature type="transmembrane region" description="Helical" evidence="6">
    <location>
        <begin position="186"/>
        <end position="206"/>
    </location>
</feature>
<evidence type="ECO:0000313" key="8">
    <source>
        <dbReference type="EMBL" id="CEF69153.1"/>
    </source>
</evidence>
<dbReference type="SUPFAM" id="SSF103473">
    <property type="entry name" value="MFS general substrate transporter"/>
    <property type="match status" value="1"/>
</dbReference>
<feature type="domain" description="Major facilitator superfamily (MFS) profile" evidence="7">
    <location>
        <begin position="35"/>
        <end position="497"/>
    </location>
</feature>
<name>A0A090LLW1_STRRB</name>
<protein>
    <submittedName>
        <fullName evidence="8 10">Solute carrier family 22 member 15</fullName>
    </submittedName>
</protein>
<accession>A0A090LLW1</accession>
<dbReference type="InterPro" id="IPR020846">
    <property type="entry name" value="MFS_dom"/>
</dbReference>
<comment type="subcellular location">
    <subcellularLocation>
        <location evidence="1">Membrane</location>
        <topology evidence="1">Multi-pass membrane protein</topology>
    </subcellularLocation>
</comment>
<evidence type="ECO:0000256" key="2">
    <source>
        <dbReference type="ARBA" id="ARBA00022692"/>
    </source>
</evidence>
<reference evidence="8 9" key="1">
    <citation type="submission" date="2014-09" db="EMBL/GenBank/DDBJ databases">
        <authorList>
            <person name="Martin A.A."/>
        </authorList>
    </citation>
    <scope>NUCLEOTIDE SEQUENCE</scope>
    <source>
        <strain evidence="9">ED321</strain>
        <strain evidence="8">ED321 Heterogonic</strain>
    </source>
</reference>
<dbReference type="PANTHER" id="PTHR24064">
    <property type="entry name" value="SOLUTE CARRIER FAMILY 22 MEMBER"/>
    <property type="match status" value="1"/>
</dbReference>
<gene>
    <name evidence="8 10 11" type="ORF">SRAE_2000380400</name>
</gene>
<feature type="transmembrane region" description="Helical" evidence="6">
    <location>
        <begin position="323"/>
        <end position="343"/>
    </location>
</feature>
<feature type="transmembrane region" description="Helical" evidence="6">
    <location>
        <begin position="473"/>
        <end position="493"/>
    </location>
</feature>
<dbReference type="InterPro" id="IPR005828">
    <property type="entry name" value="MFS_sugar_transport-like"/>
</dbReference>
<dbReference type="GO" id="GO:0022857">
    <property type="term" value="F:transmembrane transporter activity"/>
    <property type="evidence" value="ECO:0007669"/>
    <property type="project" value="InterPro"/>
</dbReference>
<dbReference type="RefSeq" id="XP_024508353.1">
    <property type="nucleotide sequence ID" value="XM_024655042.1"/>
</dbReference>
<dbReference type="GeneID" id="36381523"/>
<evidence type="ECO:0000313" key="10">
    <source>
        <dbReference type="WBParaSite" id="SRAE_2000380400.1"/>
    </source>
</evidence>
<evidence type="ECO:0000313" key="9">
    <source>
        <dbReference type="Proteomes" id="UP000035682"/>
    </source>
</evidence>
<dbReference type="InterPro" id="IPR036259">
    <property type="entry name" value="MFS_trans_sf"/>
</dbReference>
<proteinExistence type="predicted"/>
<feature type="transmembrane region" description="Helical" evidence="6">
    <location>
        <begin position="379"/>
        <end position="403"/>
    </location>
</feature>
<keyword evidence="3 6" id="KW-1133">Transmembrane helix</keyword>
<feature type="transmembrane region" description="Helical" evidence="6">
    <location>
        <begin position="95"/>
        <end position="115"/>
    </location>
</feature>
<evidence type="ECO:0000256" key="5">
    <source>
        <dbReference type="SAM" id="MobiDB-lite"/>
    </source>
</evidence>
<dbReference type="OrthoDB" id="3936150at2759"/>
<evidence type="ECO:0000256" key="1">
    <source>
        <dbReference type="ARBA" id="ARBA00004141"/>
    </source>
</evidence>
<organism evidence="8">
    <name type="scientific">Strongyloides ratti</name>
    <name type="common">Parasitic roundworm</name>
    <dbReference type="NCBI Taxonomy" id="34506"/>
    <lineage>
        <taxon>Eukaryota</taxon>
        <taxon>Metazoa</taxon>
        <taxon>Ecdysozoa</taxon>
        <taxon>Nematoda</taxon>
        <taxon>Chromadorea</taxon>
        <taxon>Rhabditida</taxon>
        <taxon>Tylenchina</taxon>
        <taxon>Panagrolaimomorpha</taxon>
        <taxon>Strongyloidoidea</taxon>
        <taxon>Strongyloididae</taxon>
        <taxon>Strongyloides</taxon>
    </lineage>
</organism>
<dbReference type="Gene3D" id="1.20.1250.20">
    <property type="entry name" value="MFS general substrate transporter like domains"/>
    <property type="match status" value="1"/>
</dbReference>
<dbReference type="EMBL" id="LN609529">
    <property type="protein sequence ID" value="CEF69153.1"/>
    <property type="molecule type" value="Genomic_DNA"/>
</dbReference>
<evidence type="ECO:0000256" key="6">
    <source>
        <dbReference type="SAM" id="Phobius"/>
    </source>
</evidence>
<dbReference type="AlphaFoldDB" id="A0A090LLW1"/>
<dbReference type="OMA" id="SSLLMWG"/>
<dbReference type="STRING" id="34506.A0A090LLW1"/>
<keyword evidence="4 6" id="KW-0472">Membrane</keyword>
<dbReference type="Pfam" id="PF00083">
    <property type="entry name" value="Sugar_tr"/>
    <property type="match status" value="1"/>
</dbReference>
<keyword evidence="2 6" id="KW-0812">Transmembrane</keyword>
<feature type="region of interest" description="Disordered" evidence="5">
    <location>
        <begin position="504"/>
        <end position="523"/>
    </location>
</feature>
<evidence type="ECO:0000256" key="3">
    <source>
        <dbReference type="ARBA" id="ARBA00022989"/>
    </source>
</evidence>
<dbReference type="Proteomes" id="UP000035682">
    <property type="component" value="Unplaced"/>
</dbReference>